<evidence type="ECO:0000256" key="1">
    <source>
        <dbReference type="SAM" id="MobiDB-lite"/>
    </source>
</evidence>
<dbReference type="AlphaFoldDB" id="A0A2P6Q7G5"/>
<keyword evidence="3" id="KW-1185">Reference proteome</keyword>
<reference evidence="2 3" key="1">
    <citation type="journal article" date="2018" name="Nat. Genet.">
        <title>The Rosa genome provides new insights in the design of modern roses.</title>
        <authorList>
            <person name="Bendahmane M."/>
        </authorList>
    </citation>
    <scope>NUCLEOTIDE SEQUENCE [LARGE SCALE GENOMIC DNA]</scope>
    <source>
        <strain evidence="3">cv. Old Blush</strain>
    </source>
</reference>
<evidence type="ECO:0000313" key="3">
    <source>
        <dbReference type="Proteomes" id="UP000238479"/>
    </source>
</evidence>
<dbReference type="EMBL" id="PDCK01000043">
    <property type="protein sequence ID" value="PRQ30125.1"/>
    <property type="molecule type" value="Genomic_DNA"/>
</dbReference>
<feature type="compositionally biased region" description="Basic and acidic residues" evidence="1">
    <location>
        <begin position="10"/>
        <end position="51"/>
    </location>
</feature>
<gene>
    <name evidence="2" type="ORF">RchiOBHm_Chr5g0021191</name>
</gene>
<sequence length="224" mass="26098">MASSGSAPSDVKKDSNPKVMNKEEVINKKKDVSASLENEKLKKQEVNKDNDASAGLEIDQEEVSSVKKKRKRDEDASGSEEASRIQAQEERKKRRLERRRRNTDKYQAEAREWNWKGAYEQALRSVAKDNAWLDNEKARINRLKELKKFLGPNSNLDKQEIHDIKRWDTLNEQRKFRETNPEQNELAIRELACSALKTWQGIDNVFNLVDKELEPESESEKDNR</sequence>
<organism evidence="2 3">
    <name type="scientific">Rosa chinensis</name>
    <name type="common">China rose</name>
    <dbReference type="NCBI Taxonomy" id="74649"/>
    <lineage>
        <taxon>Eukaryota</taxon>
        <taxon>Viridiplantae</taxon>
        <taxon>Streptophyta</taxon>
        <taxon>Embryophyta</taxon>
        <taxon>Tracheophyta</taxon>
        <taxon>Spermatophyta</taxon>
        <taxon>Magnoliopsida</taxon>
        <taxon>eudicotyledons</taxon>
        <taxon>Gunneridae</taxon>
        <taxon>Pentapetalae</taxon>
        <taxon>rosids</taxon>
        <taxon>fabids</taxon>
        <taxon>Rosales</taxon>
        <taxon>Rosaceae</taxon>
        <taxon>Rosoideae</taxon>
        <taxon>Rosoideae incertae sedis</taxon>
        <taxon>Rosa</taxon>
    </lineage>
</organism>
<comment type="caution">
    <text evidence="2">The sequence shown here is derived from an EMBL/GenBank/DDBJ whole genome shotgun (WGS) entry which is preliminary data.</text>
</comment>
<evidence type="ECO:0000313" key="2">
    <source>
        <dbReference type="EMBL" id="PRQ30125.1"/>
    </source>
</evidence>
<dbReference type="Proteomes" id="UP000238479">
    <property type="component" value="Chromosome 5"/>
</dbReference>
<name>A0A2P6Q7G5_ROSCH</name>
<protein>
    <submittedName>
        <fullName evidence="2">Uncharacterized protein</fullName>
    </submittedName>
</protein>
<feature type="region of interest" description="Disordered" evidence="1">
    <location>
        <begin position="1"/>
        <end position="107"/>
    </location>
</feature>
<dbReference type="Gramene" id="PRQ30125">
    <property type="protein sequence ID" value="PRQ30125"/>
    <property type="gene ID" value="RchiOBHm_Chr5g0021191"/>
</dbReference>
<feature type="compositionally biased region" description="Basic and acidic residues" evidence="1">
    <location>
        <begin position="81"/>
        <end position="91"/>
    </location>
</feature>
<feature type="compositionally biased region" description="Basic residues" evidence="1">
    <location>
        <begin position="92"/>
        <end position="102"/>
    </location>
</feature>
<proteinExistence type="predicted"/>
<accession>A0A2P6Q7G5</accession>